<name>A0ACC1HFV6_9FUNG</name>
<keyword evidence="1" id="KW-0547">Nucleotide-binding</keyword>
<keyword evidence="2" id="KW-1185">Reference proteome</keyword>
<organism evidence="1 2">
    <name type="scientific">Spiromyces aspiralis</name>
    <dbReference type="NCBI Taxonomy" id="68401"/>
    <lineage>
        <taxon>Eukaryota</taxon>
        <taxon>Fungi</taxon>
        <taxon>Fungi incertae sedis</taxon>
        <taxon>Zoopagomycota</taxon>
        <taxon>Kickxellomycotina</taxon>
        <taxon>Kickxellomycetes</taxon>
        <taxon>Kickxellales</taxon>
        <taxon>Kickxellaceae</taxon>
        <taxon>Spiromyces</taxon>
    </lineage>
</organism>
<dbReference type="EMBL" id="JAMZIH010006376">
    <property type="protein sequence ID" value="KAJ1673988.1"/>
    <property type="molecule type" value="Genomic_DNA"/>
</dbReference>
<keyword evidence="1" id="KW-0067">ATP-binding</keyword>
<comment type="caution">
    <text evidence="1">The sequence shown here is derived from an EMBL/GenBank/DDBJ whole genome shotgun (WGS) entry which is preliminary data.</text>
</comment>
<dbReference type="Proteomes" id="UP001145114">
    <property type="component" value="Unassembled WGS sequence"/>
</dbReference>
<accession>A0ACC1HFV6</accession>
<proteinExistence type="predicted"/>
<evidence type="ECO:0000313" key="1">
    <source>
        <dbReference type="EMBL" id="KAJ1673988.1"/>
    </source>
</evidence>
<sequence>ITIQPSHHDDCPTPHIDQPSPSDNALRSGRKHAQLYHQSDDLYKGLRNLNQRLRRLLPFLWPRNQLRMQFLIGLLTLLLAAGRIVNILVPYQLKFMIDGLSSPHHPPSFSWIVSQIGFFTLLKLLQGNSGVISTLQNFVWVPVGQYTTKRISVDMFDHLHRLSFRFHINRKTGEILRVQDRGVASVVSVLTSILFNITPTLLDIVLAAYVFGVTFDRYFGVIVLVTMVVYISLTVIMTDWRTRYRRLANQLDNEMEARAVDSLLNFETVKYYNAEPFEIKEYADAVDNYQYAEWKSNLTMNVLNIVQTFTIQAGLAIGALLCARRVLDGRVSVGSFVMYLTYITQLYGPLSWFGSYYRVIQKNFIDMEKMFELFEEPVEIKDAVDSRPLRLDRGEVEFRNVSFTYDSGGQGNSPMTLSNISFKVPAGSTVALVGPSGSGKSTILRLLFRFYDIQSGSILIDGQDIRDVPQNDVRRAIGVVPQDTVLFNDTIRYNIAYGKAGDPTGHVNMDDVVSASRMAQIHDRVIRFPDRYESKVGERGLRLSGGEKQRVAIARTLLKDPAIVCLDEATSALDTQTERNIQSSLREMTADRTTLIIAHRLSTVIHADQILVLHRGRIVERGTHQELLDNPNSMYRDMWMKQLRDEDGVRLCADGASGNNGGSGSSSSSSSNNSSSNNGGGGDNKLTLQHQLCQNNDSEGARATVTLLLQQQPKDQALRSGDLPPVAPITKVVAAAVEAGMAVTTVSTKRNPAGASD</sequence>
<evidence type="ECO:0000313" key="2">
    <source>
        <dbReference type="Proteomes" id="UP001145114"/>
    </source>
</evidence>
<feature type="non-terminal residue" evidence="1">
    <location>
        <position position="1"/>
    </location>
</feature>
<gene>
    <name evidence="1" type="primary">hmt1</name>
    <name evidence="1" type="ORF">EV182_004188</name>
</gene>
<reference evidence="1" key="1">
    <citation type="submission" date="2022-06" db="EMBL/GenBank/DDBJ databases">
        <title>Phylogenomic reconstructions and comparative analyses of Kickxellomycotina fungi.</title>
        <authorList>
            <person name="Reynolds N.K."/>
            <person name="Stajich J.E."/>
            <person name="Barry K."/>
            <person name="Grigoriev I.V."/>
            <person name="Crous P."/>
            <person name="Smith M.E."/>
        </authorList>
    </citation>
    <scope>NUCLEOTIDE SEQUENCE</scope>
    <source>
        <strain evidence="1">RSA 2271</strain>
    </source>
</reference>
<protein>
    <submittedName>
        <fullName evidence="1">ATP-binding cassette-type vacuolar membrane transporter Hmt1</fullName>
    </submittedName>
</protein>
<feature type="non-terminal residue" evidence="1">
    <location>
        <position position="757"/>
    </location>
</feature>